<keyword evidence="2" id="KW-1185">Reference proteome</keyword>
<dbReference type="EMBL" id="JAHRHJ020000002">
    <property type="protein sequence ID" value="KAH9326589.1"/>
    <property type="molecule type" value="Genomic_DNA"/>
</dbReference>
<proteinExistence type="predicted"/>
<organism evidence="1 2">
    <name type="scientific">Taxus chinensis</name>
    <name type="common">Chinese yew</name>
    <name type="synonym">Taxus wallichiana var. chinensis</name>
    <dbReference type="NCBI Taxonomy" id="29808"/>
    <lineage>
        <taxon>Eukaryota</taxon>
        <taxon>Viridiplantae</taxon>
        <taxon>Streptophyta</taxon>
        <taxon>Embryophyta</taxon>
        <taxon>Tracheophyta</taxon>
        <taxon>Spermatophyta</taxon>
        <taxon>Pinopsida</taxon>
        <taxon>Pinidae</taxon>
        <taxon>Conifers II</taxon>
        <taxon>Cupressales</taxon>
        <taxon>Taxaceae</taxon>
        <taxon>Taxus</taxon>
    </lineage>
</organism>
<feature type="non-terminal residue" evidence="1">
    <location>
        <position position="1"/>
    </location>
</feature>
<name>A0AA38GNT2_TAXCH</name>
<comment type="caution">
    <text evidence="1">The sequence shown here is derived from an EMBL/GenBank/DDBJ whole genome shotgun (WGS) entry which is preliminary data.</text>
</comment>
<evidence type="ECO:0000313" key="2">
    <source>
        <dbReference type="Proteomes" id="UP000824469"/>
    </source>
</evidence>
<sequence length="61" mass="7270">LFDTIEQQIRRKQVPIYLFKNIVKRNSPDKALRTCQSTFITLLRTEQAFRDMRTLVIATIE</sequence>
<accession>A0AA38GNT2</accession>
<protein>
    <submittedName>
        <fullName evidence="1">Uncharacterized protein</fullName>
    </submittedName>
</protein>
<dbReference type="Proteomes" id="UP000824469">
    <property type="component" value="Unassembled WGS sequence"/>
</dbReference>
<dbReference type="AlphaFoldDB" id="A0AA38GNT2"/>
<evidence type="ECO:0000313" key="1">
    <source>
        <dbReference type="EMBL" id="KAH9326589.1"/>
    </source>
</evidence>
<gene>
    <name evidence="1" type="ORF">KI387_006767</name>
</gene>
<feature type="non-terminal residue" evidence="1">
    <location>
        <position position="61"/>
    </location>
</feature>
<reference evidence="1 2" key="1">
    <citation type="journal article" date="2021" name="Nat. Plants">
        <title>The Taxus genome provides insights into paclitaxel biosynthesis.</title>
        <authorList>
            <person name="Xiong X."/>
            <person name="Gou J."/>
            <person name="Liao Q."/>
            <person name="Li Y."/>
            <person name="Zhou Q."/>
            <person name="Bi G."/>
            <person name="Li C."/>
            <person name="Du R."/>
            <person name="Wang X."/>
            <person name="Sun T."/>
            <person name="Guo L."/>
            <person name="Liang H."/>
            <person name="Lu P."/>
            <person name="Wu Y."/>
            <person name="Zhang Z."/>
            <person name="Ro D.K."/>
            <person name="Shang Y."/>
            <person name="Huang S."/>
            <person name="Yan J."/>
        </authorList>
    </citation>
    <scope>NUCLEOTIDE SEQUENCE [LARGE SCALE GENOMIC DNA]</scope>
    <source>
        <strain evidence="1">Ta-2019</strain>
    </source>
</reference>